<comment type="caution">
    <text evidence="1">The sequence shown here is derived from an EMBL/GenBank/DDBJ whole genome shotgun (WGS) entry which is preliminary data.</text>
</comment>
<proteinExistence type="predicted"/>
<organism evidence="1 2">
    <name type="scientific">Longivirga aurantiaca</name>
    <dbReference type="NCBI Taxonomy" id="1837743"/>
    <lineage>
        <taxon>Bacteria</taxon>
        <taxon>Bacillati</taxon>
        <taxon>Actinomycetota</taxon>
        <taxon>Actinomycetes</taxon>
        <taxon>Sporichthyales</taxon>
        <taxon>Sporichthyaceae</taxon>
        <taxon>Longivirga</taxon>
    </lineage>
</organism>
<dbReference type="Pfam" id="PF22742">
    <property type="entry name" value="PspAB"/>
    <property type="match status" value="1"/>
</dbReference>
<dbReference type="Proteomes" id="UP001596138">
    <property type="component" value="Unassembled WGS sequence"/>
</dbReference>
<dbReference type="InterPro" id="IPR054383">
    <property type="entry name" value="PspAB-like"/>
</dbReference>
<name>A0ABW1T2X9_9ACTN</name>
<reference evidence="2" key="1">
    <citation type="journal article" date="2019" name="Int. J. Syst. Evol. Microbiol.">
        <title>The Global Catalogue of Microorganisms (GCM) 10K type strain sequencing project: providing services to taxonomists for standard genome sequencing and annotation.</title>
        <authorList>
            <consortium name="The Broad Institute Genomics Platform"/>
            <consortium name="The Broad Institute Genome Sequencing Center for Infectious Disease"/>
            <person name="Wu L."/>
            <person name="Ma J."/>
        </authorList>
    </citation>
    <scope>NUCLEOTIDE SEQUENCE [LARGE SCALE GENOMIC DNA]</scope>
    <source>
        <strain evidence="2">CGMCC 4.7317</strain>
    </source>
</reference>
<gene>
    <name evidence="1" type="ORF">ACFQGU_13150</name>
</gene>
<evidence type="ECO:0000313" key="2">
    <source>
        <dbReference type="Proteomes" id="UP001596138"/>
    </source>
</evidence>
<dbReference type="RefSeq" id="WP_386767380.1">
    <property type="nucleotide sequence ID" value="NZ_JBHSTI010000008.1"/>
</dbReference>
<keyword evidence="2" id="KW-1185">Reference proteome</keyword>
<sequence>MGLFDSILGRSKPAKPDLDNLFGLPSAAVTLEASLGFHAVGSGAVAFRAPEGRAFADIQAEVQQLLDAGGGPKVEVDVDSYGYTWLVVRTDPPDVSSLVTDLHAVNTTLQDSGFGSTLLCSLVTFTDGARTLGLVYLFKQGTFYPFAPMVGTGRTIEGAPVQQRDNLLEIQLRDLLADDLRMERDTGRWFAVWGAPGL</sequence>
<protein>
    <submittedName>
        <fullName evidence="1">Uncharacterized protein</fullName>
    </submittedName>
</protein>
<evidence type="ECO:0000313" key="1">
    <source>
        <dbReference type="EMBL" id="MFC6238829.1"/>
    </source>
</evidence>
<accession>A0ABW1T2X9</accession>
<dbReference type="EMBL" id="JBHSTI010000008">
    <property type="protein sequence ID" value="MFC6238829.1"/>
    <property type="molecule type" value="Genomic_DNA"/>
</dbReference>